<sequence>MWAWDGDRLNRLYCMLFECNRGYVSDFPIQTCRCNKADGECFANNRPGQATAILIIRSTQVHWRGYQRPNNGAGGETPLDYWKAEASPGPATWPAFTLHSPLTNSGSTGAGEDKRDETCARQPEQQSMMRTARTRPAALVRHTRQQHFERRADGSRGAGEQGEEQGNRASSVGS</sequence>
<gene>
    <name evidence="2" type="ORF">EI97DRAFT_482232</name>
</gene>
<reference evidence="2" key="1">
    <citation type="journal article" date="2020" name="Stud. Mycol.">
        <title>101 Dothideomycetes genomes: a test case for predicting lifestyles and emergence of pathogens.</title>
        <authorList>
            <person name="Haridas S."/>
            <person name="Albert R."/>
            <person name="Binder M."/>
            <person name="Bloem J."/>
            <person name="Labutti K."/>
            <person name="Salamov A."/>
            <person name="Andreopoulos B."/>
            <person name="Baker S."/>
            <person name="Barry K."/>
            <person name="Bills G."/>
            <person name="Bluhm B."/>
            <person name="Cannon C."/>
            <person name="Castanera R."/>
            <person name="Culley D."/>
            <person name="Daum C."/>
            <person name="Ezra D."/>
            <person name="Gonzalez J."/>
            <person name="Henrissat B."/>
            <person name="Kuo A."/>
            <person name="Liang C."/>
            <person name="Lipzen A."/>
            <person name="Lutzoni F."/>
            <person name="Magnuson J."/>
            <person name="Mondo S."/>
            <person name="Nolan M."/>
            <person name="Ohm R."/>
            <person name="Pangilinan J."/>
            <person name="Park H.-J."/>
            <person name="Ramirez L."/>
            <person name="Alfaro M."/>
            <person name="Sun H."/>
            <person name="Tritt A."/>
            <person name="Yoshinaga Y."/>
            <person name="Zwiers L.-H."/>
            <person name="Turgeon B."/>
            <person name="Goodwin S."/>
            <person name="Spatafora J."/>
            <person name="Crous P."/>
            <person name="Grigoriev I."/>
        </authorList>
    </citation>
    <scope>NUCLEOTIDE SEQUENCE</scope>
    <source>
        <strain evidence="2">CBS 379.55</strain>
    </source>
</reference>
<dbReference type="Proteomes" id="UP000800097">
    <property type="component" value="Unassembled WGS sequence"/>
</dbReference>
<protein>
    <submittedName>
        <fullName evidence="2">Uncharacterized protein</fullName>
    </submittedName>
</protein>
<evidence type="ECO:0000313" key="2">
    <source>
        <dbReference type="EMBL" id="KAF2279593.1"/>
    </source>
</evidence>
<keyword evidence="3" id="KW-1185">Reference proteome</keyword>
<dbReference type="AlphaFoldDB" id="A0A6A6JU07"/>
<evidence type="ECO:0000256" key="1">
    <source>
        <dbReference type="SAM" id="MobiDB-lite"/>
    </source>
</evidence>
<evidence type="ECO:0000313" key="3">
    <source>
        <dbReference type="Proteomes" id="UP000800097"/>
    </source>
</evidence>
<accession>A0A6A6JU07</accession>
<organism evidence="2 3">
    <name type="scientific">Westerdykella ornata</name>
    <dbReference type="NCBI Taxonomy" id="318751"/>
    <lineage>
        <taxon>Eukaryota</taxon>
        <taxon>Fungi</taxon>
        <taxon>Dikarya</taxon>
        <taxon>Ascomycota</taxon>
        <taxon>Pezizomycotina</taxon>
        <taxon>Dothideomycetes</taxon>
        <taxon>Pleosporomycetidae</taxon>
        <taxon>Pleosporales</taxon>
        <taxon>Sporormiaceae</taxon>
        <taxon>Westerdykella</taxon>
    </lineage>
</organism>
<dbReference type="EMBL" id="ML986486">
    <property type="protein sequence ID" value="KAF2279593.1"/>
    <property type="molecule type" value="Genomic_DNA"/>
</dbReference>
<dbReference type="GeneID" id="54555236"/>
<proteinExistence type="predicted"/>
<feature type="region of interest" description="Disordered" evidence="1">
    <location>
        <begin position="92"/>
        <end position="174"/>
    </location>
</feature>
<name>A0A6A6JU07_WESOR</name>
<dbReference type="RefSeq" id="XP_033657132.1">
    <property type="nucleotide sequence ID" value="XM_033802061.1"/>
</dbReference>